<dbReference type="Pfam" id="PF08447">
    <property type="entry name" value="PAS_3"/>
    <property type="match status" value="2"/>
</dbReference>
<dbReference type="SMART" id="SM00091">
    <property type="entry name" value="PAS"/>
    <property type="match status" value="2"/>
</dbReference>
<accession>A0A8J7Q1A9</accession>
<dbReference type="Proteomes" id="UP000664417">
    <property type="component" value="Unassembled WGS sequence"/>
</dbReference>
<dbReference type="InterPro" id="IPR000014">
    <property type="entry name" value="PAS"/>
</dbReference>
<dbReference type="InterPro" id="IPR003661">
    <property type="entry name" value="HisK_dim/P_dom"/>
</dbReference>
<dbReference type="Gene3D" id="3.30.565.10">
    <property type="entry name" value="Histidine kinase-like ATPase, C-terminal domain"/>
    <property type="match status" value="1"/>
</dbReference>
<dbReference type="EMBL" id="JAFREP010000002">
    <property type="protein sequence ID" value="MBO1317285.1"/>
    <property type="molecule type" value="Genomic_DNA"/>
</dbReference>
<protein>
    <recommendedName>
        <fullName evidence="2">histidine kinase</fullName>
        <ecNumber evidence="2">2.7.13.3</ecNumber>
    </recommendedName>
</protein>
<dbReference type="InterPro" id="IPR052162">
    <property type="entry name" value="Sensor_kinase/Photoreceptor"/>
</dbReference>
<keyword evidence="3" id="KW-0597">Phosphoprotein</keyword>
<dbReference type="Pfam" id="PF02518">
    <property type="entry name" value="HATPase_c"/>
    <property type="match status" value="1"/>
</dbReference>
<dbReference type="SUPFAM" id="SSF55785">
    <property type="entry name" value="PYP-like sensor domain (PAS domain)"/>
    <property type="match status" value="2"/>
</dbReference>
<dbReference type="InterPro" id="IPR004358">
    <property type="entry name" value="Sig_transdc_His_kin-like_C"/>
</dbReference>
<dbReference type="EMBL" id="JAFREP010000006">
    <property type="protein sequence ID" value="MBO1318592.1"/>
    <property type="molecule type" value="Genomic_DNA"/>
</dbReference>
<dbReference type="CDD" id="cd00082">
    <property type="entry name" value="HisKA"/>
    <property type="match status" value="1"/>
</dbReference>
<organism evidence="9 10">
    <name type="scientific">Acanthopleuribacter pedis</name>
    <dbReference type="NCBI Taxonomy" id="442870"/>
    <lineage>
        <taxon>Bacteria</taxon>
        <taxon>Pseudomonadati</taxon>
        <taxon>Acidobacteriota</taxon>
        <taxon>Holophagae</taxon>
        <taxon>Acanthopleuribacterales</taxon>
        <taxon>Acanthopleuribacteraceae</taxon>
        <taxon>Acanthopleuribacter</taxon>
    </lineage>
</organism>
<reference evidence="9" key="1">
    <citation type="submission" date="2021-03" db="EMBL/GenBank/DDBJ databases">
        <authorList>
            <person name="Wang G."/>
        </authorList>
    </citation>
    <scope>NUCLEOTIDE SEQUENCE</scope>
    <source>
        <strain evidence="9">KCTC 12899</strain>
    </source>
</reference>
<dbReference type="InterPro" id="IPR035965">
    <property type="entry name" value="PAS-like_dom_sf"/>
</dbReference>
<evidence type="ECO:0000313" key="8">
    <source>
        <dbReference type="EMBL" id="MBO1317285.1"/>
    </source>
</evidence>
<dbReference type="Pfam" id="PF00512">
    <property type="entry name" value="HisKA"/>
    <property type="match status" value="1"/>
</dbReference>
<dbReference type="PANTHER" id="PTHR43304">
    <property type="entry name" value="PHYTOCHROME-LIKE PROTEIN CPH1"/>
    <property type="match status" value="1"/>
</dbReference>
<name>A0A8J7Q1A9_9BACT</name>
<dbReference type="Gene3D" id="1.10.287.130">
    <property type="match status" value="1"/>
</dbReference>
<dbReference type="CDD" id="cd00130">
    <property type="entry name" value="PAS"/>
    <property type="match status" value="1"/>
</dbReference>
<keyword evidence="4" id="KW-0808">Transferase</keyword>
<gene>
    <name evidence="8" type="ORF">J3U88_02350</name>
    <name evidence="9" type="ORF">J3U88_08990</name>
</gene>
<feature type="domain" description="Histidine kinase" evidence="6">
    <location>
        <begin position="300"/>
        <end position="513"/>
    </location>
</feature>
<dbReference type="PROSITE" id="PS50109">
    <property type="entry name" value="HIS_KIN"/>
    <property type="match status" value="1"/>
</dbReference>
<comment type="caution">
    <text evidence="9">The sequence shown here is derived from an EMBL/GenBank/DDBJ whole genome shotgun (WGS) entry which is preliminary data.</text>
</comment>
<keyword evidence="5" id="KW-0418">Kinase</keyword>
<dbReference type="InterPro" id="IPR036890">
    <property type="entry name" value="HATPase_C_sf"/>
</dbReference>
<dbReference type="SMART" id="SM00388">
    <property type="entry name" value="HisKA"/>
    <property type="match status" value="1"/>
</dbReference>
<dbReference type="EC" id="2.7.13.3" evidence="2"/>
<dbReference type="NCBIfam" id="TIGR00229">
    <property type="entry name" value="sensory_box"/>
    <property type="match status" value="1"/>
</dbReference>
<feature type="domain" description="PAC" evidence="7">
    <location>
        <begin position="95"/>
        <end position="147"/>
    </location>
</feature>
<proteinExistence type="predicted"/>
<dbReference type="SUPFAM" id="SSF55874">
    <property type="entry name" value="ATPase domain of HSP90 chaperone/DNA topoisomerase II/histidine kinase"/>
    <property type="match status" value="1"/>
</dbReference>
<evidence type="ECO:0000256" key="1">
    <source>
        <dbReference type="ARBA" id="ARBA00000085"/>
    </source>
</evidence>
<keyword evidence="10" id="KW-1185">Reference proteome</keyword>
<evidence type="ECO:0000313" key="10">
    <source>
        <dbReference type="Proteomes" id="UP000664417"/>
    </source>
</evidence>
<dbReference type="GO" id="GO:0000155">
    <property type="term" value="F:phosphorelay sensor kinase activity"/>
    <property type="evidence" value="ECO:0007669"/>
    <property type="project" value="InterPro"/>
</dbReference>
<dbReference type="InterPro" id="IPR003594">
    <property type="entry name" value="HATPase_dom"/>
</dbReference>
<dbReference type="InterPro" id="IPR013655">
    <property type="entry name" value="PAS_fold_3"/>
</dbReference>
<evidence type="ECO:0000256" key="4">
    <source>
        <dbReference type="ARBA" id="ARBA00022679"/>
    </source>
</evidence>
<comment type="catalytic activity">
    <reaction evidence="1">
        <text>ATP + protein L-histidine = ADP + protein N-phospho-L-histidine.</text>
        <dbReference type="EC" id="2.7.13.3"/>
    </reaction>
</comment>
<evidence type="ECO:0000256" key="3">
    <source>
        <dbReference type="ARBA" id="ARBA00022553"/>
    </source>
</evidence>
<evidence type="ECO:0000256" key="5">
    <source>
        <dbReference type="ARBA" id="ARBA00022777"/>
    </source>
</evidence>
<sequence>MNPPPHLKREVMQRLANDEALFDWFEAAKGEGLWYRDLTRPDNLWFSDGYFKLLGYATPPEQHPFRLWEEAMHEEDRDTHHENLANLLEDDTAPSDDILRFRNQEGHVLWLRARARTVRDEKDQLVGMLCTVANLTPLIQAEHQLETLTDELYEINQRHTLALKASGIGIWDYDSLNDVLIWSPEMYDLYQVAPEQFNHNYAAWLDLVLPSDRKRTETLFEKVVAKGEKKFVTEFRVVTKDMSIRTIGVNANIFYRDGHPFRVLGANWDLTETREREWVLQQRSHELKRSNRDLEEFATIASSDLQEPLRKIHGFTELLIEECSDAVSEDGRLYLERIADAGSRMEQLIGNLLEISQVSHGDLEPAPVSLGTLIKKLKSESEATIHLSCDALPTFTADRHLLHQVFFHLLHNSHQFRKKGTVATIHVQNIGLVAHQGRSFWEIRWLDQGIGLEPAECERIFKPFERLHQGGREHGAGIGLTLCRKIMERHGGWISAENHGGGAVFRLLFPETSVLKTP</sequence>
<dbReference type="PANTHER" id="PTHR43304:SF1">
    <property type="entry name" value="PAC DOMAIN-CONTAINING PROTEIN"/>
    <property type="match status" value="1"/>
</dbReference>
<dbReference type="InterPro" id="IPR000700">
    <property type="entry name" value="PAS-assoc_C"/>
</dbReference>
<evidence type="ECO:0000313" key="9">
    <source>
        <dbReference type="EMBL" id="MBO1318592.1"/>
    </source>
</evidence>
<dbReference type="PROSITE" id="PS50113">
    <property type="entry name" value="PAC"/>
    <property type="match status" value="1"/>
</dbReference>
<evidence type="ECO:0000259" key="6">
    <source>
        <dbReference type="PROSITE" id="PS50109"/>
    </source>
</evidence>
<dbReference type="SMART" id="SM00387">
    <property type="entry name" value="HATPase_c"/>
    <property type="match status" value="1"/>
</dbReference>
<dbReference type="RefSeq" id="WP_207856522.1">
    <property type="nucleotide sequence ID" value="NZ_JAFREP010000002.1"/>
</dbReference>
<dbReference type="SMART" id="SM00086">
    <property type="entry name" value="PAC"/>
    <property type="match status" value="2"/>
</dbReference>
<dbReference type="InterPro" id="IPR036097">
    <property type="entry name" value="HisK_dim/P_sf"/>
</dbReference>
<dbReference type="PRINTS" id="PR00344">
    <property type="entry name" value="BCTRLSENSOR"/>
</dbReference>
<dbReference type="InterPro" id="IPR001610">
    <property type="entry name" value="PAC"/>
</dbReference>
<dbReference type="AlphaFoldDB" id="A0A8J7Q1A9"/>
<dbReference type="SUPFAM" id="SSF47384">
    <property type="entry name" value="Homodimeric domain of signal transducing histidine kinase"/>
    <property type="match status" value="1"/>
</dbReference>
<dbReference type="Gene3D" id="3.30.450.20">
    <property type="entry name" value="PAS domain"/>
    <property type="match status" value="2"/>
</dbReference>
<dbReference type="InterPro" id="IPR005467">
    <property type="entry name" value="His_kinase_dom"/>
</dbReference>
<evidence type="ECO:0000256" key="2">
    <source>
        <dbReference type="ARBA" id="ARBA00012438"/>
    </source>
</evidence>
<evidence type="ECO:0000259" key="7">
    <source>
        <dbReference type="PROSITE" id="PS50113"/>
    </source>
</evidence>